<keyword evidence="8" id="KW-1185">Reference proteome</keyword>
<comment type="subcellular location">
    <subcellularLocation>
        <location evidence="1">Cell membrane</location>
        <topology evidence="1">Multi-pass membrane protein</topology>
    </subcellularLocation>
</comment>
<dbReference type="Proteomes" id="UP001294570">
    <property type="component" value="Unassembled WGS sequence"/>
</dbReference>
<reference evidence="7 8" key="1">
    <citation type="submission" date="2023-12" db="EMBL/GenBank/DDBJ databases">
        <title>Denitrificimonas halotolerans sp. nov.,a novel species isolated from landfill leachate.</title>
        <authorList>
            <person name="Wang S."/>
        </authorList>
    </citation>
    <scope>NUCLEOTIDE SEQUENCE [LARGE SCALE GENOMIC DNA]</scope>
    <source>
        <strain evidence="7 8">JX-1</strain>
    </source>
</reference>
<comment type="caution">
    <text evidence="7">The sequence shown here is derived from an EMBL/GenBank/DDBJ whole genome shotgun (WGS) entry which is preliminary data.</text>
</comment>
<evidence type="ECO:0000256" key="1">
    <source>
        <dbReference type="ARBA" id="ARBA00004651"/>
    </source>
</evidence>
<keyword evidence="2" id="KW-1003">Cell membrane</keyword>
<evidence type="ECO:0000256" key="6">
    <source>
        <dbReference type="SAM" id="Phobius"/>
    </source>
</evidence>
<evidence type="ECO:0000313" key="7">
    <source>
        <dbReference type="EMBL" id="MDY7219435.1"/>
    </source>
</evidence>
<dbReference type="PANTHER" id="PTHR30250">
    <property type="entry name" value="PST FAMILY PREDICTED COLANIC ACID TRANSPORTER"/>
    <property type="match status" value="1"/>
</dbReference>
<feature type="transmembrane region" description="Helical" evidence="6">
    <location>
        <begin position="159"/>
        <end position="179"/>
    </location>
</feature>
<dbReference type="Pfam" id="PF01943">
    <property type="entry name" value="Polysacc_synt"/>
    <property type="match status" value="1"/>
</dbReference>
<evidence type="ECO:0000256" key="5">
    <source>
        <dbReference type="ARBA" id="ARBA00023136"/>
    </source>
</evidence>
<evidence type="ECO:0000256" key="4">
    <source>
        <dbReference type="ARBA" id="ARBA00022989"/>
    </source>
</evidence>
<proteinExistence type="predicted"/>
<feature type="transmembrane region" description="Helical" evidence="6">
    <location>
        <begin position="58"/>
        <end position="80"/>
    </location>
</feature>
<evidence type="ECO:0000313" key="8">
    <source>
        <dbReference type="Proteomes" id="UP001294570"/>
    </source>
</evidence>
<sequence length="427" mass="47527">MNNPIKALWARVQGTRDGRALASNFGYLLLLQVASYIFPLLTIPYLARVIGVDGFGKIAFAAAVVMGFRTLADWGFNFTATRDVARHRDNPEKVAEIFSNVLWARLLLMLLSLLLLLGAIAVVPYFQAQKNLLLITFLLVPGHILFPAWFFQAMERMKYITLFDLLSKALFTALIFIFIKEKSDYMLQPLFLSLGYMFTGMGAMYVVLVQWQVRLKAPRWSAIYRTIHSSTDVFINNLMPNLYTNFSVMLLGFMGGSVANGLLDAGSKFANIAQQLMTVLSRVFFPFLSRKSEKHSLYLKINLVSAGVCALGLLLTAPVLVPVFFTPEFAGAVPVLQILAVSIVFLALSNAYGTHYMIIKGHEKQLKNITIGCSLVGFIAAFPLIYTYGHIGAALTIACTRVLLGVTVSYTARRIIRQGYEYECSNT</sequence>
<feature type="transmembrane region" description="Helical" evidence="6">
    <location>
        <begin position="369"/>
        <end position="386"/>
    </location>
</feature>
<feature type="transmembrane region" description="Helical" evidence="6">
    <location>
        <begin position="269"/>
        <end position="289"/>
    </location>
</feature>
<feature type="transmembrane region" description="Helical" evidence="6">
    <location>
        <begin position="191"/>
        <end position="211"/>
    </location>
</feature>
<dbReference type="InterPro" id="IPR002797">
    <property type="entry name" value="Polysacc_synth"/>
</dbReference>
<accession>A0ABU5GSV1</accession>
<feature type="transmembrane region" description="Helical" evidence="6">
    <location>
        <begin position="21"/>
        <end position="46"/>
    </location>
</feature>
<dbReference type="RefSeq" id="WP_321553526.1">
    <property type="nucleotide sequence ID" value="NZ_JAXIVU010000008.1"/>
</dbReference>
<evidence type="ECO:0000256" key="2">
    <source>
        <dbReference type="ARBA" id="ARBA00022475"/>
    </source>
</evidence>
<feature type="transmembrane region" description="Helical" evidence="6">
    <location>
        <begin position="242"/>
        <end position="263"/>
    </location>
</feature>
<keyword evidence="3 6" id="KW-0812">Transmembrane</keyword>
<dbReference type="CDD" id="cd13128">
    <property type="entry name" value="MATE_Wzx_like"/>
    <property type="match status" value="1"/>
</dbReference>
<protein>
    <submittedName>
        <fullName evidence="7">Flippase</fullName>
    </submittedName>
</protein>
<keyword evidence="4 6" id="KW-1133">Transmembrane helix</keyword>
<feature type="transmembrane region" description="Helical" evidence="6">
    <location>
        <begin position="132"/>
        <end position="152"/>
    </location>
</feature>
<evidence type="ECO:0000256" key="3">
    <source>
        <dbReference type="ARBA" id="ARBA00022692"/>
    </source>
</evidence>
<dbReference type="InterPro" id="IPR050833">
    <property type="entry name" value="Poly_Biosynth_Transport"/>
</dbReference>
<feature type="transmembrane region" description="Helical" evidence="6">
    <location>
        <begin position="392"/>
        <end position="412"/>
    </location>
</feature>
<feature type="transmembrane region" description="Helical" evidence="6">
    <location>
        <begin position="331"/>
        <end position="348"/>
    </location>
</feature>
<gene>
    <name evidence="7" type="ORF">TOI97_07625</name>
</gene>
<feature type="transmembrane region" description="Helical" evidence="6">
    <location>
        <begin position="101"/>
        <end position="126"/>
    </location>
</feature>
<organism evidence="7 8">
    <name type="scientific">Denitrificimonas halotolerans</name>
    <dbReference type="NCBI Taxonomy" id="3098930"/>
    <lineage>
        <taxon>Bacteria</taxon>
        <taxon>Pseudomonadati</taxon>
        <taxon>Pseudomonadota</taxon>
        <taxon>Gammaproteobacteria</taxon>
        <taxon>Pseudomonadales</taxon>
        <taxon>Pseudomonadaceae</taxon>
        <taxon>Denitrificimonas</taxon>
    </lineage>
</organism>
<name>A0ABU5GSV1_9GAMM</name>
<dbReference type="PANTHER" id="PTHR30250:SF11">
    <property type="entry name" value="O-ANTIGEN TRANSPORTER-RELATED"/>
    <property type="match status" value="1"/>
</dbReference>
<feature type="transmembrane region" description="Helical" evidence="6">
    <location>
        <begin position="301"/>
        <end position="325"/>
    </location>
</feature>
<dbReference type="EMBL" id="JAXIVU010000008">
    <property type="protein sequence ID" value="MDY7219435.1"/>
    <property type="molecule type" value="Genomic_DNA"/>
</dbReference>
<keyword evidence="5 6" id="KW-0472">Membrane</keyword>